<proteinExistence type="predicted"/>
<evidence type="ECO:0000259" key="3">
    <source>
        <dbReference type="Pfam" id="PF13359"/>
    </source>
</evidence>
<dbReference type="AlphaFoldDB" id="A0A196SL06"/>
<protein>
    <recommendedName>
        <fullName evidence="3">DDE Tnp4 domain-containing protein</fullName>
    </recommendedName>
</protein>
<gene>
    <name evidence="4" type="ORF">AV274_0535</name>
</gene>
<organism evidence="4 5">
    <name type="scientific">Blastocystis sp. subtype 1 (strain ATCC 50177 / NandII)</name>
    <dbReference type="NCBI Taxonomy" id="478820"/>
    <lineage>
        <taxon>Eukaryota</taxon>
        <taxon>Sar</taxon>
        <taxon>Stramenopiles</taxon>
        <taxon>Bigyra</taxon>
        <taxon>Opalozoa</taxon>
        <taxon>Opalinata</taxon>
        <taxon>Blastocystidae</taxon>
        <taxon>Blastocystis</taxon>
    </lineage>
</organism>
<evidence type="ECO:0000313" key="5">
    <source>
        <dbReference type="Proteomes" id="UP000078348"/>
    </source>
</evidence>
<keyword evidence="2" id="KW-0479">Metal-binding</keyword>
<comment type="caution">
    <text evidence="4">The sequence shown here is derived from an EMBL/GenBank/DDBJ whole genome shotgun (WGS) entry which is preliminary data.</text>
</comment>
<sequence length="177" mass="20037">MNLVNVESNFTGRTHDSDVYRMSSFATSLRQGNNLLQPGGFIIADEGYACDNHVMRPFNGRRAGAKEKLFNRFFKSARLMCPLLGMGMHRMNPEMLAIAVQASAVLYQFCKKAKERVMRVQPSAYLKQTFIIPDSFIGKSTELIRKELADMFARKYPKALRAIELRSDLPPGFDMGC</sequence>
<dbReference type="InterPro" id="IPR027806">
    <property type="entry name" value="HARBI1_dom"/>
</dbReference>
<evidence type="ECO:0000256" key="1">
    <source>
        <dbReference type="ARBA" id="ARBA00001968"/>
    </source>
</evidence>
<evidence type="ECO:0000256" key="2">
    <source>
        <dbReference type="ARBA" id="ARBA00022723"/>
    </source>
</evidence>
<dbReference type="Pfam" id="PF13359">
    <property type="entry name" value="DDE_Tnp_4"/>
    <property type="match status" value="1"/>
</dbReference>
<dbReference type="EMBL" id="LXWW01000019">
    <property type="protein sequence ID" value="OAO17745.1"/>
    <property type="molecule type" value="Genomic_DNA"/>
</dbReference>
<evidence type="ECO:0000313" key="4">
    <source>
        <dbReference type="EMBL" id="OAO17745.1"/>
    </source>
</evidence>
<dbReference type="OrthoDB" id="10062286at2759"/>
<feature type="domain" description="DDE Tnp4" evidence="3">
    <location>
        <begin position="4"/>
        <end position="80"/>
    </location>
</feature>
<reference evidence="4 5" key="1">
    <citation type="submission" date="2016-05" db="EMBL/GenBank/DDBJ databases">
        <title>Nuclear genome of Blastocystis sp. subtype 1 NandII.</title>
        <authorList>
            <person name="Gentekaki E."/>
            <person name="Curtis B."/>
            <person name="Stairs C."/>
            <person name="Eme L."/>
            <person name="Herman E."/>
            <person name="Klimes V."/>
            <person name="Arias M.C."/>
            <person name="Elias M."/>
            <person name="Hilliou F."/>
            <person name="Klute M."/>
            <person name="Malik S.-B."/>
            <person name="Pightling A."/>
            <person name="Rachubinski R."/>
            <person name="Salas D."/>
            <person name="Schlacht A."/>
            <person name="Suga H."/>
            <person name="Archibald J."/>
            <person name="Ball S.G."/>
            <person name="Clark G."/>
            <person name="Dacks J."/>
            <person name="Van Der Giezen M."/>
            <person name="Tsaousis A."/>
            <person name="Roger A."/>
        </authorList>
    </citation>
    <scope>NUCLEOTIDE SEQUENCE [LARGE SCALE GENOMIC DNA]</scope>
    <source>
        <strain evidence="5">ATCC 50177 / NandII</strain>
    </source>
</reference>
<keyword evidence="5" id="KW-1185">Reference proteome</keyword>
<dbReference type="GO" id="GO:0046872">
    <property type="term" value="F:metal ion binding"/>
    <property type="evidence" value="ECO:0007669"/>
    <property type="project" value="UniProtKB-KW"/>
</dbReference>
<name>A0A196SL06_BLAHN</name>
<comment type="cofactor">
    <cofactor evidence="1">
        <name>a divalent metal cation</name>
        <dbReference type="ChEBI" id="CHEBI:60240"/>
    </cofactor>
</comment>
<dbReference type="Proteomes" id="UP000078348">
    <property type="component" value="Unassembled WGS sequence"/>
</dbReference>
<accession>A0A196SL06</accession>